<accession>A0A1Y2LV90</accession>
<evidence type="ECO:0000313" key="1">
    <source>
        <dbReference type="EMBL" id="OSS47844.1"/>
    </source>
</evidence>
<gene>
    <name evidence="1" type="ORF">B5807_06484</name>
</gene>
<proteinExistence type="predicted"/>
<sequence length="124" mass="13575">MASATKYNASIPTAVDGCGRSFLSLAESLRSPSRFADQVASEAILDEFDRFKLWAGNIAAHRKGRRSLEHRLRDASQLKAETLSLLTSLSKALNHGASFLMLDQDTKLSDLSDFHCQRTSASMG</sequence>
<dbReference type="STRING" id="105696.A0A1Y2LV90"/>
<evidence type="ECO:0000313" key="2">
    <source>
        <dbReference type="Proteomes" id="UP000193240"/>
    </source>
</evidence>
<dbReference type="AlphaFoldDB" id="A0A1Y2LV90"/>
<dbReference type="InParanoid" id="A0A1Y2LV90"/>
<dbReference type="Proteomes" id="UP000193240">
    <property type="component" value="Unassembled WGS sequence"/>
</dbReference>
<dbReference type="EMBL" id="KZ107847">
    <property type="protein sequence ID" value="OSS47844.1"/>
    <property type="molecule type" value="Genomic_DNA"/>
</dbReference>
<protein>
    <submittedName>
        <fullName evidence="1">Uncharacterized protein</fullName>
    </submittedName>
</protein>
<organism evidence="1 2">
    <name type="scientific">Epicoccum nigrum</name>
    <name type="common">Soil fungus</name>
    <name type="synonym">Epicoccum purpurascens</name>
    <dbReference type="NCBI Taxonomy" id="105696"/>
    <lineage>
        <taxon>Eukaryota</taxon>
        <taxon>Fungi</taxon>
        <taxon>Dikarya</taxon>
        <taxon>Ascomycota</taxon>
        <taxon>Pezizomycotina</taxon>
        <taxon>Dothideomycetes</taxon>
        <taxon>Pleosporomycetidae</taxon>
        <taxon>Pleosporales</taxon>
        <taxon>Pleosporineae</taxon>
        <taxon>Didymellaceae</taxon>
        <taxon>Epicoccum</taxon>
    </lineage>
</organism>
<name>A0A1Y2LV90_EPING</name>
<reference evidence="1 2" key="1">
    <citation type="journal article" date="2017" name="Genome Announc.">
        <title>Genome sequence of the saprophytic ascomycete Epicoccum nigrum ICMP 19927 strain isolated from New Zealand.</title>
        <authorList>
            <person name="Fokin M."/>
            <person name="Fleetwood D."/>
            <person name="Weir B.S."/>
            <person name="Villas-Boas S.G."/>
        </authorList>
    </citation>
    <scope>NUCLEOTIDE SEQUENCE [LARGE SCALE GENOMIC DNA]</scope>
    <source>
        <strain evidence="1 2">ICMP 19927</strain>
    </source>
</reference>
<keyword evidence="2" id="KW-1185">Reference proteome</keyword>